<dbReference type="PANTHER" id="PTHR13211">
    <property type="entry name" value="TELOMERASE CAJAL BODY PROTEIN 1"/>
    <property type="match status" value="1"/>
</dbReference>
<evidence type="ECO:0000313" key="2">
    <source>
        <dbReference type="Proteomes" id="UP000789595"/>
    </source>
</evidence>
<gene>
    <name evidence="1" type="ORF">PECAL_6P17510</name>
</gene>
<keyword evidence="2" id="KW-1185">Reference proteome</keyword>
<sequence length="319" mass="34034">MDAPAAAALTYDLTTPPKGCSWAPDGTCLLTAGDDARLRVLELPAPMVAEPPAAPENPVWRPTFEVKACECVYDYAWYPRLHSSQPSTCVFAACARAAPPALYDAYDGRRRASYVLRDALDEPVPCLALSFSPGGATLRVAAQKRSRLAAFDVATSQVVSDTAVAQRGPLACLACIDEHVFVAGGYSGQIRVYDDRENDPGVALKDSNKMGGVTRLRVSNDAVYASHRGEDVVRGFDLRTRRVASRCTRAGHAHQRFDFDVVGETLVAGDADGAVRAFDLAAADVDKPGRVLRAEPSAANGVAVHPHRDWLAVATGGLK</sequence>
<accession>A0A8J2T367</accession>
<protein>
    <submittedName>
        <fullName evidence="1">Uncharacterized protein</fullName>
    </submittedName>
</protein>
<dbReference type="OrthoDB" id="239865at2759"/>
<dbReference type="InterPro" id="IPR001680">
    <property type="entry name" value="WD40_rpt"/>
</dbReference>
<dbReference type="Gene3D" id="2.130.10.10">
    <property type="entry name" value="YVTN repeat-like/Quinoprotein amine dehydrogenase"/>
    <property type="match status" value="1"/>
</dbReference>
<dbReference type="SUPFAM" id="SSF101908">
    <property type="entry name" value="Putative isomerase YbhE"/>
    <property type="match status" value="1"/>
</dbReference>
<reference evidence="1" key="1">
    <citation type="submission" date="2021-11" db="EMBL/GenBank/DDBJ databases">
        <authorList>
            <consortium name="Genoscope - CEA"/>
            <person name="William W."/>
        </authorList>
    </citation>
    <scope>NUCLEOTIDE SEQUENCE</scope>
</reference>
<evidence type="ECO:0000313" key="1">
    <source>
        <dbReference type="EMBL" id="CAH0380110.1"/>
    </source>
</evidence>
<dbReference type="InterPro" id="IPR015943">
    <property type="entry name" value="WD40/YVTN_repeat-like_dom_sf"/>
</dbReference>
<dbReference type="SMART" id="SM00320">
    <property type="entry name" value="WD40"/>
    <property type="match status" value="3"/>
</dbReference>
<proteinExistence type="predicted"/>
<organism evidence="1 2">
    <name type="scientific">Pelagomonas calceolata</name>
    <dbReference type="NCBI Taxonomy" id="35677"/>
    <lineage>
        <taxon>Eukaryota</taxon>
        <taxon>Sar</taxon>
        <taxon>Stramenopiles</taxon>
        <taxon>Ochrophyta</taxon>
        <taxon>Pelagophyceae</taxon>
        <taxon>Pelagomonadales</taxon>
        <taxon>Pelagomonadaceae</taxon>
        <taxon>Pelagomonas</taxon>
    </lineage>
</organism>
<dbReference type="InterPro" id="IPR051150">
    <property type="entry name" value="SWT21/TCAB1_mRNA_Telomere"/>
</dbReference>
<dbReference type="EMBL" id="CAKKNE010000006">
    <property type="protein sequence ID" value="CAH0380110.1"/>
    <property type="molecule type" value="Genomic_DNA"/>
</dbReference>
<dbReference type="Pfam" id="PF00400">
    <property type="entry name" value="WD40"/>
    <property type="match status" value="1"/>
</dbReference>
<dbReference type="Proteomes" id="UP000789595">
    <property type="component" value="Unassembled WGS sequence"/>
</dbReference>
<comment type="caution">
    <text evidence="1">The sequence shown here is derived from an EMBL/GenBank/DDBJ whole genome shotgun (WGS) entry which is preliminary data.</text>
</comment>
<name>A0A8J2T367_9STRA</name>
<dbReference type="PANTHER" id="PTHR13211:SF0">
    <property type="entry name" value="TELOMERASE CAJAL BODY PROTEIN 1"/>
    <property type="match status" value="1"/>
</dbReference>
<dbReference type="AlphaFoldDB" id="A0A8J2T367"/>